<proteinExistence type="predicted"/>
<name>A0AAW2UIG3_9LAMI</name>
<organism evidence="1">
    <name type="scientific">Sesamum latifolium</name>
    <dbReference type="NCBI Taxonomy" id="2727402"/>
    <lineage>
        <taxon>Eukaryota</taxon>
        <taxon>Viridiplantae</taxon>
        <taxon>Streptophyta</taxon>
        <taxon>Embryophyta</taxon>
        <taxon>Tracheophyta</taxon>
        <taxon>Spermatophyta</taxon>
        <taxon>Magnoliopsida</taxon>
        <taxon>eudicotyledons</taxon>
        <taxon>Gunneridae</taxon>
        <taxon>Pentapetalae</taxon>
        <taxon>asterids</taxon>
        <taxon>lamiids</taxon>
        <taxon>Lamiales</taxon>
        <taxon>Pedaliaceae</taxon>
        <taxon>Sesamum</taxon>
    </lineage>
</organism>
<evidence type="ECO:0000313" key="1">
    <source>
        <dbReference type="EMBL" id="KAL0416690.1"/>
    </source>
</evidence>
<accession>A0AAW2UIG3</accession>
<gene>
    <name evidence="1" type="ORF">Slati_3500900</name>
</gene>
<sequence length="72" mass="7323">MGAYRSPGLLSLGSSLQVAFVRSIGQEGPQGPGGLRPICVGASFVLSAPESIGPCTSFSPPHSKEGNPRLLT</sequence>
<reference evidence="1" key="1">
    <citation type="submission" date="2020-06" db="EMBL/GenBank/DDBJ databases">
        <authorList>
            <person name="Li T."/>
            <person name="Hu X."/>
            <person name="Zhang T."/>
            <person name="Song X."/>
            <person name="Zhang H."/>
            <person name="Dai N."/>
            <person name="Sheng W."/>
            <person name="Hou X."/>
            <person name="Wei L."/>
        </authorList>
    </citation>
    <scope>NUCLEOTIDE SEQUENCE</scope>
    <source>
        <strain evidence="1">KEN1</strain>
        <tissue evidence="1">Leaf</tissue>
    </source>
</reference>
<protein>
    <submittedName>
        <fullName evidence="1">Uncharacterized protein</fullName>
    </submittedName>
</protein>
<comment type="caution">
    <text evidence="1">The sequence shown here is derived from an EMBL/GenBank/DDBJ whole genome shotgun (WGS) entry which is preliminary data.</text>
</comment>
<dbReference type="EMBL" id="JACGWN010000012">
    <property type="protein sequence ID" value="KAL0416690.1"/>
    <property type="molecule type" value="Genomic_DNA"/>
</dbReference>
<reference evidence="1" key="2">
    <citation type="journal article" date="2024" name="Plant">
        <title>Genomic evolution and insights into agronomic trait innovations of Sesamum species.</title>
        <authorList>
            <person name="Miao H."/>
            <person name="Wang L."/>
            <person name="Qu L."/>
            <person name="Liu H."/>
            <person name="Sun Y."/>
            <person name="Le M."/>
            <person name="Wang Q."/>
            <person name="Wei S."/>
            <person name="Zheng Y."/>
            <person name="Lin W."/>
            <person name="Duan Y."/>
            <person name="Cao H."/>
            <person name="Xiong S."/>
            <person name="Wang X."/>
            <person name="Wei L."/>
            <person name="Li C."/>
            <person name="Ma Q."/>
            <person name="Ju M."/>
            <person name="Zhao R."/>
            <person name="Li G."/>
            <person name="Mu C."/>
            <person name="Tian Q."/>
            <person name="Mei H."/>
            <person name="Zhang T."/>
            <person name="Gao T."/>
            <person name="Zhang H."/>
        </authorList>
    </citation>
    <scope>NUCLEOTIDE SEQUENCE</scope>
    <source>
        <strain evidence="1">KEN1</strain>
    </source>
</reference>
<dbReference type="AlphaFoldDB" id="A0AAW2UIG3"/>